<dbReference type="AlphaFoldDB" id="A0A1E3X8Y7"/>
<reference evidence="1 2" key="1">
    <citation type="submission" date="2016-07" db="EMBL/GenBank/DDBJ databases">
        <title>Draft genome of Scalindua rubra, obtained from a brine-seawater interface in the Red Sea, sheds light on salt adaptation in anammox bacteria.</title>
        <authorList>
            <person name="Speth D.R."/>
            <person name="Lagkouvardos I."/>
            <person name="Wang Y."/>
            <person name="Qian P.-Y."/>
            <person name="Dutilh B.E."/>
            <person name="Jetten M.S."/>
        </authorList>
    </citation>
    <scope>NUCLEOTIDE SEQUENCE [LARGE SCALE GENOMIC DNA]</scope>
    <source>
        <strain evidence="1">BSI-1</strain>
    </source>
</reference>
<dbReference type="EMBL" id="MAYW01000078">
    <property type="protein sequence ID" value="ODS32086.1"/>
    <property type="molecule type" value="Genomic_DNA"/>
</dbReference>
<organism evidence="1 2">
    <name type="scientific">Candidatus Scalindua rubra</name>
    <dbReference type="NCBI Taxonomy" id="1872076"/>
    <lineage>
        <taxon>Bacteria</taxon>
        <taxon>Pseudomonadati</taxon>
        <taxon>Planctomycetota</taxon>
        <taxon>Candidatus Brocadiia</taxon>
        <taxon>Candidatus Brocadiales</taxon>
        <taxon>Candidatus Scalinduaceae</taxon>
        <taxon>Candidatus Scalindua</taxon>
    </lineage>
</organism>
<proteinExistence type="predicted"/>
<gene>
    <name evidence="1" type="ORF">SCARUB_02793</name>
</gene>
<evidence type="ECO:0000313" key="2">
    <source>
        <dbReference type="Proteomes" id="UP000094056"/>
    </source>
</evidence>
<accession>A0A1E3X8Y7</accession>
<comment type="caution">
    <text evidence="1">The sequence shown here is derived from an EMBL/GenBank/DDBJ whole genome shotgun (WGS) entry which is preliminary data.</text>
</comment>
<dbReference type="Proteomes" id="UP000094056">
    <property type="component" value="Unassembled WGS sequence"/>
</dbReference>
<name>A0A1E3X8Y7_9BACT</name>
<protein>
    <submittedName>
        <fullName evidence="1">Uncharacterized protein</fullName>
    </submittedName>
</protein>
<evidence type="ECO:0000313" key="1">
    <source>
        <dbReference type="EMBL" id="ODS32086.1"/>
    </source>
</evidence>
<sequence>MSSKFIIDDLKYLIGRSLKQQWDKNYKYFKYNFGLRLNQYAIGKN</sequence>